<comment type="caution">
    <text evidence="8">The sequence shown here is derived from an EMBL/GenBank/DDBJ whole genome shotgun (WGS) entry which is preliminary data.</text>
</comment>
<dbReference type="GO" id="GO:0003735">
    <property type="term" value="F:structural constituent of ribosome"/>
    <property type="evidence" value="ECO:0007669"/>
    <property type="project" value="InterPro"/>
</dbReference>
<dbReference type="GO" id="GO:1990904">
    <property type="term" value="C:ribonucleoprotein complex"/>
    <property type="evidence" value="ECO:0007669"/>
    <property type="project" value="UniProtKB-KW"/>
</dbReference>
<evidence type="ECO:0000256" key="6">
    <source>
        <dbReference type="HAMAP-Rule" id="MF_01363"/>
    </source>
</evidence>
<evidence type="ECO:0000256" key="2">
    <source>
        <dbReference type="ARBA" id="ARBA00022730"/>
    </source>
</evidence>
<dbReference type="SUPFAM" id="SSF141091">
    <property type="entry name" value="L21p-like"/>
    <property type="match status" value="1"/>
</dbReference>
<protein>
    <recommendedName>
        <fullName evidence="6">Large ribosomal subunit protein bL21</fullName>
    </recommendedName>
</protein>
<proteinExistence type="inferred from homology"/>
<organism evidence="8 9">
    <name type="scientific">Actinorugispora endophytica</name>
    <dbReference type="NCBI Taxonomy" id="1605990"/>
    <lineage>
        <taxon>Bacteria</taxon>
        <taxon>Bacillati</taxon>
        <taxon>Actinomycetota</taxon>
        <taxon>Actinomycetes</taxon>
        <taxon>Streptosporangiales</taxon>
        <taxon>Nocardiopsidaceae</taxon>
        <taxon>Actinorugispora</taxon>
    </lineage>
</organism>
<dbReference type="PANTHER" id="PTHR21349:SF0">
    <property type="entry name" value="LARGE RIBOSOMAL SUBUNIT PROTEIN BL21M"/>
    <property type="match status" value="1"/>
</dbReference>
<dbReference type="PANTHER" id="PTHR21349">
    <property type="entry name" value="50S RIBOSOMAL PROTEIN L21"/>
    <property type="match status" value="1"/>
</dbReference>
<keyword evidence="3 6" id="KW-0694">RNA-binding</keyword>
<evidence type="ECO:0000256" key="1">
    <source>
        <dbReference type="ARBA" id="ARBA00008563"/>
    </source>
</evidence>
<name>A0A4R6UL31_9ACTN</name>
<keyword evidence="4 6" id="KW-0689">Ribosomal protein</keyword>
<dbReference type="GO" id="GO:0005737">
    <property type="term" value="C:cytoplasm"/>
    <property type="evidence" value="ECO:0007669"/>
    <property type="project" value="UniProtKB-ARBA"/>
</dbReference>
<dbReference type="InterPro" id="IPR018258">
    <property type="entry name" value="Ribosomal_bL21_CS"/>
</dbReference>
<evidence type="ECO:0000256" key="5">
    <source>
        <dbReference type="ARBA" id="ARBA00023274"/>
    </source>
</evidence>
<dbReference type="Proteomes" id="UP000295281">
    <property type="component" value="Unassembled WGS sequence"/>
</dbReference>
<keyword evidence="2 6" id="KW-0699">rRNA-binding</keyword>
<sequence length="107" mass="11822">MSFPVYAIVRAGGRQEKVSVDDVLNIDKVTDEVGATLTWEPLLVVDDGKVISETTELDGYQVTAEVLGEAKGPKINILKYKNKTGYKKRLGHRQKYTQVRVTGIAAK</sequence>
<dbReference type="PROSITE" id="PS01169">
    <property type="entry name" value="RIBOSOMAL_L21"/>
    <property type="match status" value="1"/>
</dbReference>
<keyword evidence="5 6" id="KW-0687">Ribonucleoprotein</keyword>
<dbReference type="InterPro" id="IPR028909">
    <property type="entry name" value="bL21-like"/>
</dbReference>
<comment type="similarity">
    <text evidence="1 6 7">Belongs to the bacterial ribosomal protein bL21 family.</text>
</comment>
<dbReference type="HAMAP" id="MF_01363">
    <property type="entry name" value="Ribosomal_bL21"/>
    <property type="match status" value="1"/>
</dbReference>
<dbReference type="Pfam" id="PF00829">
    <property type="entry name" value="Ribosomal_L21p"/>
    <property type="match status" value="1"/>
</dbReference>
<keyword evidence="9" id="KW-1185">Reference proteome</keyword>
<comment type="function">
    <text evidence="6 7">This protein binds to 23S rRNA in the presence of protein L20.</text>
</comment>
<evidence type="ECO:0000256" key="7">
    <source>
        <dbReference type="RuleBase" id="RU000562"/>
    </source>
</evidence>
<dbReference type="GO" id="GO:0005840">
    <property type="term" value="C:ribosome"/>
    <property type="evidence" value="ECO:0007669"/>
    <property type="project" value="UniProtKB-KW"/>
</dbReference>
<evidence type="ECO:0000256" key="4">
    <source>
        <dbReference type="ARBA" id="ARBA00022980"/>
    </source>
</evidence>
<dbReference type="InterPro" id="IPR001787">
    <property type="entry name" value="Ribosomal_bL21"/>
</dbReference>
<accession>A0A4R6UL31</accession>
<dbReference type="GO" id="GO:0019843">
    <property type="term" value="F:rRNA binding"/>
    <property type="evidence" value="ECO:0007669"/>
    <property type="project" value="UniProtKB-UniRule"/>
</dbReference>
<evidence type="ECO:0000313" key="8">
    <source>
        <dbReference type="EMBL" id="TDQ46866.1"/>
    </source>
</evidence>
<dbReference type="NCBIfam" id="TIGR00061">
    <property type="entry name" value="L21"/>
    <property type="match status" value="1"/>
</dbReference>
<dbReference type="GO" id="GO:0006412">
    <property type="term" value="P:translation"/>
    <property type="evidence" value="ECO:0007669"/>
    <property type="project" value="UniProtKB-UniRule"/>
</dbReference>
<gene>
    <name evidence="6" type="primary">rplU</name>
    <name evidence="8" type="ORF">EV190_12320</name>
</gene>
<dbReference type="AlphaFoldDB" id="A0A4R6UL31"/>
<evidence type="ECO:0000256" key="3">
    <source>
        <dbReference type="ARBA" id="ARBA00022884"/>
    </source>
</evidence>
<evidence type="ECO:0000313" key="9">
    <source>
        <dbReference type="Proteomes" id="UP000295281"/>
    </source>
</evidence>
<comment type="subunit">
    <text evidence="6">Part of the 50S ribosomal subunit. Contacts protein L20.</text>
</comment>
<reference evidence="8 9" key="1">
    <citation type="submission" date="2019-03" db="EMBL/GenBank/DDBJ databases">
        <title>Genomic Encyclopedia of Type Strains, Phase IV (KMG-IV): sequencing the most valuable type-strain genomes for metagenomic binning, comparative biology and taxonomic classification.</title>
        <authorList>
            <person name="Goeker M."/>
        </authorList>
    </citation>
    <scope>NUCLEOTIDE SEQUENCE [LARGE SCALE GENOMIC DNA]</scope>
    <source>
        <strain evidence="8 9">DSM 46770</strain>
    </source>
</reference>
<dbReference type="InterPro" id="IPR036164">
    <property type="entry name" value="bL21-like_sf"/>
</dbReference>
<dbReference type="EMBL" id="SNYN01000023">
    <property type="protein sequence ID" value="TDQ46866.1"/>
    <property type="molecule type" value="Genomic_DNA"/>
</dbReference>